<reference evidence="9 11" key="1">
    <citation type="submission" date="2019-07" db="EMBL/GenBank/DDBJ databases">
        <title>Whole genome shotgun sequence of Cellulomonas hominis NBRC 16055.</title>
        <authorList>
            <person name="Hosoyama A."/>
            <person name="Uohara A."/>
            <person name="Ohji S."/>
            <person name="Ichikawa N."/>
        </authorList>
    </citation>
    <scope>NUCLEOTIDE SEQUENCE [LARGE SCALE GENOMIC DNA]</scope>
    <source>
        <strain evidence="9 11">NBRC 16055</strain>
    </source>
</reference>
<dbReference type="GO" id="GO:0005886">
    <property type="term" value="C:plasma membrane"/>
    <property type="evidence" value="ECO:0007669"/>
    <property type="project" value="UniProtKB-SubCell"/>
</dbReference>
<dbReference type="EMBL" id="JACHDN010000001">
    <property type="protein sequence ID" value="MBB5474881.1"/>
    <property type="molecule type" value="Genomic_DNA"/>
</dbReference>
<dbReference type="PANTHER" id="PTHR43163">
    <property type="entry name" value="DIPEPTIDE TRANSPORT SYSTEM PERMEASE PROTEIN DPPB-RELATED"/>
    <property type="match status" value="1"/>
</dbReference>
<keyword evidence="11" id="KW-1185">Reference proteome</keyword>
<dbReference type="OrthoDB" id="9778910at2"/>
<comment type="caution">
    <text evidence="9">The sequence shown here is derived from an EMBL/GenBank/DDBJ whole genome shotgun (WGS) entry which is preliminary data.</text>
</comment>
<proteinExistence type="inferred from homology"/>
<dbReference type="Pfam" id="PF00528">
    <property type="entry name" value="BPD_transp_1"/>
    <property type="match status" value="1"/>
</dbReference>
<evidence type="ECO:0000313" key="10">
    <source>
        <dbReference type="EMBL" id="MBB5474881.1"/>
    </source>
</evidence>
<keyword evidence="6 7" id="KW-0472">Membrane</keyword>
<evidence type="ECO:0000256" key="6">
    <source>
        <dbReference type="ARBA" id="ARBA00023136"/>
    </source>
</evidence>
<feature type="transmembrane region" description="Helical" evidence="7">
    <location>
        <begin position="12"/>
        <end position="31"/>
    </location>
</feature>
<feature type="transmembrane region" description="Helical" evidence="7">
    <location>
        <begin position="141"/>
        <end position="167"/>
    </location>
</feature>
<dbReference type="PROSITE" id="PS50928">
    <property type="entry name" value="ABC_TM1"/>
    <property type="match status" value="1"/>
</dbReference>
<dbReference type="EMBL" id="BJVQ01000001">
    <property type="protein sequence ID" value="GEL44907.1"/>
    <property type="molecule type" value="Genomic_DNA"/>
</dbReference>
<feature type="transmembrane region" description="Helical" evidence="7">
    <location>
        <begin position="279"/>
        <end position="302"/>
    </location>
</feature>
<dbReference type="InterPro" id="IPR035906">
    <property type="entry name" value="MetI-like_sf"/>
</dbReference>
<accession>A0A511F9F2</accession>
<dbReference type="SUPFAM" id="SSF161098">
    <property type="entry name" value="MetI-like"/>
    <property type="match status" value="1"/>
</dbReference>
<evidence type="ECO:0000256" key="5">
    <source>
        <dbReference type="ARBA" id="ARBA00022989"/>
    </source>
</evidence>
<dbReference type="CDD" id="cd06261">
    <property type="entry name" value="TM_PBP2"/>
    <property type="match status" value="1"/>
</dbReference>
<evidence type="ECO:0000256" key="7">
    <source>
        <dbReference type="RuleBase" id="RU363032"/>
    </source>
</evidence>
<comment type="subcellular location">
    <subcellularLocation>
        <location evidence="1 7">Cell membrane</location>
        <topology evidence="1 7">Multi-pass membrane protein</topology>
    </subcellularLocation>
</comment>
<evidence type="ECO:0000256" key="4">
    <source>
        <dbReference type="ARBA" id="ARBA00022692"/>
    </source>
</evidence>
<evidence type="ECO:0000256" key="1">
    <source>
        <dbReference type="ARBA" id="ARBA00004651"/>
    </source>
</evidence>
<dbReference type="Proteomes" id="UP000321723">
    <property type="component" value="Unassembled WGS sequence"/>
</dbReference>
<evidence type="ECO:0000256" key="2">
    <source>
        <dbReference type="ARBA" id="ARBA00022448"/>
    </source>
</evidence>
<comment type="similarity">
    <text evidence="7">Belongs to the binding-protein-dependent transport system permease family.</text>
</comment>
<gene>
    <name evidence="9" type="ORF">CHO01_00230</name>
    <name evidence="10" type="ORF">HNR08_003617</name>
</gene>
<organism evidence="9 11">
    <name type="scientific">Cellulomonas hominis</name>
    <dbReference type="NCBI Taxonomy" id="156981"/>
    <lineage>
        <taxon>Bacteria</taxon>
        <taxon>Bacillati</taxon>
        <taxon>Actinomycetota</taxon>
        <taxon>Actinomycetes</taxon>
        <taxon>Micrococcales</taxon>
        <taxon>Cellulomonadaceae</taxon>
        <taxon>Cellulomonas</taxon>
    </lineage>
</organism>
<dbReference type="Proteomes" id="UP000564629">
    <property type="component" value="Unassembled WGS sequence"/>
</dbReference>
<evidence type="ECO:0000313" key="11">
    <source>
        <dbReference type="Proteomes" id="UP000321723"/>
    </source>
</evidence>
<protein>
    <submittedName>
        <fullName evidence="9">Peptide ABC transporter permease</fullName>
    </submittedName>
    <submittedName>
        <fullName evidence="10">Peptide/nickel transport system permease protein</fullName>
    </submittedName>
</protein>
<keyword evidence="3" id="KW-1003">Cell membrane</keyword>
<dbReference type="Gene3D" id="1.10.3720.10">
    <property type="entry name" value="MetI-like"/>
    <property type="match status" value="1"/>
</dbReference>
<reference evidence="10 12" key="2">
    <citation type="submission" date="2020-08" db="EMBL/GenBank/DDBJ databases">
        <title>Sequencing the genomes of 1000 actinobacteria strains.</title>
        <authorList>
            <person name="Klenk H.-P."/>
        </authorList>
    </citation>
    <scope>NUCLEOTIDE SEQUENCE [LARGE SCALE GENOMIC DNA]</scope>
    <source>
        <strain evidence="10 12">DSM 9581</strain>
    </source>
</reference>
<feature type="domain" description="ABC transmembrane type-1" evidence="8">
    <location>
        <begin position="101"/>
        <end position="302"/>
    </location>
</feature>
<dbReference type="RefSeq" id="WP_146831657.1">
    <property type="nucleotide sequence ID" value="NZ_BJVQ01000001.1"/>
</dbReference>
<evidence type="ECO:0000256" key="3">
    <source>
        <dbReference type="ARBA" id="ARBA00022475"/>
    </source>
</evidence>
<dbReference type="InterPro" id="IPR045621">
    <property type="entry name" value="BPD_transp_1_N"/>
</dbReference>
<dbReference type="PANTHER" id="PTHR43163:SF6">
    <property type="entry name" value="DIPEPTIDE TRANSPORT SYSTEM PERMEASE PROTEIN DPPB-RELATED"/>
    <property type="match status" value="1"/>
</dbReference>
<keyword evidence="2 7" id="KW-0813">Transport</keyword>
<feature type="transmembrane region" description="Helical" evidence="7">
    <location>
        <begin position="237"/>
        <end position="259"/>
    </location>
</feature>
<dbReference type="GO" id="GO:0055085">
    <property type="term" value="P:transmembrane transport"/>
    <property type="evidence" value="ECO:0007669"/>
    <property type="project" value="InterPro"/>
</dbReference>
<keyword evidence="5 7" id="KW-1133">Transmembrane helix</keyword>
<dbReference type="InterPro" id="IPR000515">
    <property type="entry name" value="MetI-like"/>
</dbReference>
<evidence type="ECO:0000259" key="8">
    <source>
        <dbReference type="PROSITE" id="PS50928"/>
    </source>
</evidence>
<dbReference type="Pfam" id="PF19300">
    <property type="entry name" value="BPD_transp_1_N"/>
    <property type="match status" value="1"/>
</dbReference>
<evidence type="ECO:0000313" key="12">
    <source>
        <dbReference type="Proteomes" id="UP000564629"/>
    </source>
</evidence>
<feature type="transmembrane region" description="Helical" evidence="7">
    <location>
        <begin position="179"/>
        <end position="198"/>
    </location>
</feature>
<name>A0A511F9F2_9CELL</name>
<dbReference type="AlphaFoldDB" id="A0A511F9F2"/>
<feature type="transmembrane region" description="Helical" evidence="7">
    <location>
        <begin position="107"/>
        <end position="129"/>
    </location>
</feature>
<evidence type="ECO:0000313" key="9">
    <source>
        <dbReference type="EMBL" id="GEL44907.1"/>
    </source>
</evidence>
<keyword evidence="4 7" id="KW-0812">Transmembrane</keyword>
<sequence>MTAYLLRRLAQMVVVLWGAVTLAFAVVHLVGGDPVRLMLGAGGDGAATASPEQEAALRAELGLDRPVLVQYLDFLRRVVTLDLGTSYTSGQPVAATIGSGLGSTVQLGLAAIAGSIALGLLFALAGVLLPGRALRSAVQSVTVVGVAVPSFWLAIVLLQVFSFTLGWFPAFGGDGVRALVLPALTLALITAGTFGQILTRGLTDALAEPYADTARAKGLGRTRVVLGHALRNASIPVFTMVGMMVGGILSGAVIVETVYGRAGIGRLFVEAVRGQDFPLIQALIVLSGGLFVVVTLVVDLAYRWIDPRITAPHAKVAA</sequence>